<reference evidence="3 4" key="1">
    <citation type="submission" date="2024-02" db="EMBL/GenBank/DDBJ databases">
        <title>Deinococcus carri NBRC 110142.</title>
        <authorList>
            <person name="Ichikawa N."/>
            <person name="Katano-Makiyama Y."/>
            <person name="Hidaka K."/>
        </authorList>
    </citation>
    <scope>NUCLEOTIDE SEQUENCE [LARGE SCALE GENOMIC DNA]</scope>
    <source>
        <strain evidence="3 4">NBRC 110142</strain>
    </source>
</reference>
<evidence type="ECO:0000256" key="2">
    <source>
        <dbReference type="SAM" id="SignalP"/>
    </source>
</evidence>
<evidence type="ECO:0000313" key="3">
    <source>
        <dbReference type="EMBL" id="GAA5513437.1"/>
    </source>
</evidence>
<dbReference type="InterPro" id="IPR013783">
    <property type="entry name" value="Ig-like_fold"/>
</dbReference>
<dbReference type="EMBL" id="BAABRP010000007">
    <property type="protein sequence ID" value="GAA5513437.1"/>
    <property type="molecule type" value="Genomic_DNA"/>
</dbReference>
<name>A0ABP9W7W2_9DEIO</name>
<proteinExistence type="predicted"/>
<accession>A0ABP9W7W2</accession>
<feature type="signal peptide" evidence="2">
    <location>
        <begin position="1"/>
        <end position="19"/>
    </location>
</feature>
<feature type="region of interest" description="Disordered" evidence="1">
    <location>
        <begin position="20"/>
        <end position="47"/>
    </location>
</feature>
<protein>
    <submittedName>
        <fullName evidence="3">Uncharacterized protein</fullName>
    </submittedName>
</protein>
<keyword evidence="2" id="KW-0732">Signal</keyword>
<organism evidence="3 4">
    <name type="scientific">Deinococcus carri</name>
    <dbReference type="NCBI Taxonomy" id="1211323"/>
    <lineage>
        <taxon>Bacteria</taxon>
        <taxon>Thermotogati</taxon>
        <taxon>Deinococcota</taxon>
        <taxon>Deinococci</taxon>
        <taxon>Deinococcales</taxon>
        <taxon>Deinococcaceae</taxon>
        <taxon>Deinococcus</taxon>
    </lineage>
</organism>
<gene>
    <name evidence="3" type="ORF">Dcar01_02172</name>
</gene>
<evidence type="ECO:0000313" key="4">
    <source>
        <dbReference type="Proteomes" id="UP001401887"/>
    </source>
</evidence>
<dbReference type="Proteomes" id="UP001401887">
    <property type="component" value="Unassembled WGS sequence"/>
</dbReference>
<keyword evidence="4" id="KW-1185">Reference proteome</keyword>
<dbReference type="Pfam" id="PF17957">
    <property type="entry name" value="Big_7"/>
    <property type="match status" value="1"/>
</dbReference>
<dbReference type="Gene3D" id="2.60.40.10">
    <property type="entry name" value="Immunoglobulins"/>
    <property type="match status" value="1"/>
</dbReference>
<evidence type="ECO:0000256" key="1">
    <source>
        <dbReference type="SAM" id="MobiDB-lite"/>
    </source>
</evidence>
<comment type="caution">
    <text evidence="3">The sequence shown here is derived from an EMBL/GenBank/DDBJ whole genome shotgun (WGS) entry which is preliminary data.</text>
</comment>
<sequence>MTRLTLPLLSAALLLAACGGDPRPTADTTPPTVTLTGTPPTTPGDFTLTANATDTVGVTKVEFYRGSTLIGTDTAAPYTASVEVDQRDNGVVSFTARAYDAAGNVGQGGLNTRININTLYQGDWVWVAVDYAGNLVASGLTTLFDQSSTNTGTLALGVYGKDVTPGDPRSDVVLDGLTLMGPVTAANQLQVRFIRDLENEDIFLLADDDDNALSTQQGKPFFFDDDAELRSTATASTAVAFGMGQISTTPSLGGLATPAGDLSAQSTTQLQVAKLTQQATALAASAKTLNNADPVRSLQQLLPVFGKVAAQR</sequence>
<feature type="chain" id="PRO_5046536209" evidence="2">
    <location>
        <begin position="20"/>
        <end position="312"/>
    </location>
</feature>
<dbReference type="RefSeq" id="WP_345465019.1">
    <property type="nucleotide sequence ID" value="NZ_BAABRP010000007.1"/>
</dbReference>
<dbReference type="PROSITE" id="PS51257">
    <property type="entry name" value="PROKAR_LIPOPROTEIN"/>
    <property type="match status" value="1"/>
</dbReference>